<evidence type="ECO:0000256" key="1">
    <source>
        <dbReference type="SAM" id="Phobius"/>
    </source>
</evidence>
<dbReference type="AlphaFoldDB" id="A0A1H4EC54"/>
<dbReference type="OrthoDB" id="2083818at2"/>
<sequence length="140" mass="15656">MKATETYITKKRPMNSKPKRILLRISSLLMLLAALPMLLWCLNLIDNAALDYTYAGAGCFAAGIAYSFSMVTAIAGLAFAIKPYRHRWCRTLGLIQLAAGVLLIVPLLSYAVLILPPLFLLTLLYLFGVGWRERCDFEQQ</sequence>
<organism evidence="2 3">
    <name type="scientific">Eubacterium aggregans</name>
    <dbReference type="NCBI Taxonomy" id="81409"/>
    <lineage>
        <taxon>Bacteria</taxon>
        <taxon>Bacillati</taxon>
        <taxon>Bacillota</taxon>
        <taxon>Clostridia</taxon>
        <taxon>Eubacteriales</taxon>
        <taxon>Eubacteriaceae</taxon>
        <taxon>Eubacterium</taxon>
    </lineage>
</organism>
<keyword evidence="1" id="KW-1133">Transmembrane helix</keyword>
<evidence type="ECO:0000313" key="3">
    <source>
        <dbReference type="Proteomes" id="UP000199394"/>
    </source>
</evidence>
<protein>
    <submittedName>
        <fullName evidence="2">Uncharacterized protein</fullName>
    </submittedName>
</protein>
<gene>
    <name evidence="2" type="ORF">SAMN04515656_1378</name>
</gene>
<dbReference type="EMBL" id="FNRK01000037">
    <property type="protein sequence ID" value="SEA82623.1"/>
    <property type="molecule type" value="Genomic_DNA"/>
</dbReference>
<keyword evidence="1" id="KW-0472">Membrane</keyword>
<feature type="transmembrane region" description="Helical" evidence="1">
    <location>
        <begin position="21"/>
        <end position="40"/>
    </location>
</feature>
<dbReference type="Proteomes" id="UP000199394">
    <property type="component" value="Unassembled WGS sequence"/>
</dbReference>
<keyword evidence="3" id="KW-1185">Reference proteome</keyword>
<proteinExistence type="predicted"/>
<dbReference type="STRING" id="81409.SAMN04515656_1378"/>
<dbReference type="RefSeq" id="WP_090309774.1">
    <property type="nucleotide sequence ID" value="NZ_FNRK01000037.1"/>
</dbReference>
<accession>A0A1H4EC54</accession>
<keyword evidence="1" id="KW-0812">Transmembrane</keyword>
<evidence type="ECO:0000313" key="2">
    <source>
        <dbReference type="EMBL" id="SEA82623.1"/>
    </source>
</evidence>
<feature type="transmembrane region" description="Helical" evidence="1">
    <location>
        <begin position="52"/>
        <end position="81"/>
    </location>
</feature>
<name>A0A1H4EC54_9FIRM</name>
<reference evidence="2 3" key="1">
    <citation type="submission" date="2016-10" db="EMBL/GenBank/DDBJ databases">
        <authorList>
            <person name="de Groot N.N."/>
        </authorList>
    </citation>
    <scope>NUCLEOTIDE SEQUENCE [LARGE SCALE GENOMIC DNA]</scope>
    <source>
        <strain evidence="2 3">SR12</strain>
    </source>
</reference>
<feature type="transmembrane region" description="Helical" evidence="1">
    <location>
        <begin position="88"/>
        <end position="108"/>
    </location>
</feature>